<keyword evidence="5" id="KW-1185">Reference proteome</keyword>
<accession>A0ABR5ASR3</accession>
<dbReference type="Proteomes" id="UP000031982">
    <property type="component" value="Unassembled WGS sequence"/>
</dbReference>
<dbReference type="InterPro" id="IPR015424">
    <property type="entry name" value="PyrdxlP-dep_Trfase"/>
</dbReference>
<keyword evidence="2" id="KW-0663">Pyridoxal phosphate</keyword>
<sequence length="378" mass="41367">MIYFDNSATTKPYKEALSAFTKANEQFFGNPSSLHHLGMQADRLLQEARKQIASLIGAEVEEIIFTSGGTEANNLALKGAALANRHRGNHIITQQTEHPSVLHACHQLEELGFQVTYLPVNASGRISIQELEAALTEETIAVSIMHVNNETGTIQPMKEISELLKKYPKVLFHADDVQGRGKVVLDLKEIDLCSLSAHKFHGLKGSGVLYKKKGVKLSPLLSGGNQESGWRSGTENTAGIIAMAKALRLTEEKRSDGVAEMEEIQQFLRSELEKINGVRIHTPKTEAAPHILNFSITGVKGEVLIHALEERGCYLSTTSACSSRQKKTSTVLVAMGLPAAAADSSVRLSLSYENTMEEAQAFLRVLNETLPKLTKVQR</sequence>
<dbReference type="InterPro" id="IPR015421">
    <property type="entry name" value="PyrdxlP-dep_Trfase_major"/>
</dbReference>
<dbReference type="InterPro" id="IPR016454">
    <property type="entry name" value="Cysteine_dSase"/>
</dbReference>
<dbReference type="Gene3D" id="1.10.260.50">
    <property type="match status" value="1"/>
</dbReference>
<evidence type="ECO:0000313" key="5">
    <source>
        <dbReference type="Proteomes" id="UP000031982"/>
    </source>
</evidence>
<dbReference type="PANTHER" id="PTHR11601">
    <property type="entry name" value="CYSTEINE DESULFURYLASE FAMILY MEMBER"/>
    <property type="match status" value="1"/>
</dbReference>
<reference evidence="4 5" key="1">
    <citation type="submission" date="2015-01" db="EMBL/GenBank/DDBJ databases">
        <title>Genome Assembly of Bacillus badius MTCC 1458.</title>
        <authorList>
            <person name="Verma A."/>
            <person name="Khatri I."/>
            <person name="Mual P."/>
            <person name="Subramanian S."/>
            <person name="Krishnamurthi S."/>
        </authorList>
    </citation>
    <scope>NUCLEOTIDE SEQUENCE [LARGE SCALE GENOMIC DNA]</scope>
    <source>
        <strain evidence="4 5">MTCC 1458</strain>
    </source>
</reference>
<dbReference type="InterPro" id="IPR000192">
    <property type="entry name" value="Aminotrans_V_dom"/>
</dbReference>
<dbReference type="EMBL" id="JXLP01000012">
    <property type="protein sequence ID" value="KIL77788.1"/>
    <property type="molecule type" value="Genomic_DNA"/>
</dbReference>
<comment type="caution">
    <text evidence="4">The sequence shown here is derived from an EMBL/GenBank/DDBJ whole genome shotgun (WGS) entry which is preliminary data.</text>
</comment>
<dbReference type="PANTHER" id="PTHR11601:SF50">
    <property type="entry name" value="CYSTEINE DESULFURASE ISCS 2-RELATED"/>
    <property type="match status" value="1"/>
</dbReference>
<organism evidence="4 5">
    <name type="scientific">Bacillus badius</name>
    <dbReference type="NCBI Taxonomy" id="1455"/>
    <lineage>
        <taxon>Bacteria</taxon>
        <taxon>Bacillati</taxon>
        <taxon>Bacillota</taxon>
        <taxon>Bacilli</taxon>
        <taxon>Bacillales</taxon>
        <taxon>Bacillaceae</taxon>
        <taxon>Pseudobacillus</taxon>
    </lineage>
</organism>
<protein>
    <submittedName>
        <fullName evidence="4">Cysteine desulfurase</fullName>
    </submittedName>
</protein>
<dbReference type="PIRSF" id="PIRSF005572">
    <property type="entry name" value="NifS"/>
    <property type="match status" value="1"/>
</dbReference>
<evidence type="ECO:0000256" key="1">
    <source>
        <dbReference type="ARBA" id="ARBA00001933"/>
    </source>
</evidence>
<evidence type="ECO:0000256" key="2">
    <source>
        <dbReference type="ARBA" id="ARBA00022898"/>
    </source>
</evidence>
<proteinExistence type="predicted"/>
<comment type="cofactor">
    <cofactor evidence="1">
        <name>pyridoxal 5'-phosphate</name>
        <dbReference type="ChEBI" id="CHEBI:597326"/>
    </cofactor>
</comment>
<evidence type="ECO:0000313" key="4">
    <source>
        <dbReference type="EMBL" id="KIL77788.1"/>
    </source>
</evidence>
<dbReference type="RefSeq" id="WP_041114014.1">
    <property type="nucleotide sequence ID" value="NZ_JARTHD010000009.1"/>
</dbReference>
<dbReference type="Pfam" id="PF00266">
    <property type="entry name" value="Aminotran_5"/>
    <property type="match status" value="1"/>
</dbReference>
<evidence type="ECO:0000259" key="3">
    <source>
        <dbReference type="Pfam" id="PF00266"/>
    </source>
</evidence>
<feature type="domain" description="Aminotransferase class V" evidence="3">
    <location>
        <begin position="2"/>
        <end position="362"/>
    </location>
</feature>
<dbReference type="Gene3D" id="3.90.1150.10">
    <property type="entry name" value="Aspartate Aminotransferase, domain 1"/>
    <property type="match status" value="1"/>
</dbReference>
<dbReference type="Gene3D" id="3.40.640.10">
    <property type="entry name" value="Type I PLP-dependent aspartate aminotransferase-like (Major domain)"/>
    <property type="match status" value="1"/>
</dbReference>
<dbReference type="SUPFAM" id="SSF53383">
    <property type="entry name" value="PLP-dependent transferases"/>
    <property type="match status" value="1"/>
</dbReference>
<name>A0ABR5ASR3_BACBA</name>
<dbReference type="InterPro" id="IPR015422">
    <property type="entry name" value="PyrdxlP-dep_Trfase_small"/>
</dbReference>
<gene>
    <name evidence="4" type="ORF">SD77_1117</name>
</gene>